<dbReference type="EMBL" id="KQ965742">
    <property type="protein sequence ID" value="KXS18320.1"/>
    <property type="molecule type" value="Genomic_DNA"/>
</dbReference>
<feature type="region of interest" description="Disordered" evidence="1">
    <location>
        <begin position="255"/>
        <end position="283"/>
    </location>
</feature>
<dbReference type="AlphaFoldDB" id="A0A139ANK4"/>
<name>A0A139ANK4_GONPJ</name>
<accession>A0A139ANK4</accession>
<feature type="compositionally biased region" description="Basic and acidic residues" evidence="1">
    <location>
        <begin position="183"/>
        <end position="192"/>
    </location>
</feature>
<dbReference type="Proteomes" id="UP000070544">
    <property type="component" value="Unassembled WGS sequence"/>
</dbReference>
<feature type="compositionally biased region" description="Acidic residues" evidence="1">
    <location>
        <begin position="268"/>
        <end position="283"/>
    </location>
</feature>
<feature type="compositionally biased region" description="Basic and acidic residues" evidence="1">
    <location>
        <begin position="255"/>
        <end position="267"/>
    </location>
</feature>
<organism evidence="2 3">
    <name type="scientific">Gonapodya prolifera (strain JEL478)</name>
    <name type="common">Monoblepharis prolifera</name>
    <dbReference type="NCBI Taxonomy" id="1344416"/>
    <lineage>
        <taxon>Eukaryota</taxon>
        <taxon>Fungi</taxon>
        <taxon>Fungi incertae sedis</taxon>
        <taxon>Chytridiomycota</taxon>
        <taxon>Chytridiomycota incertae sedis</taxon>
        <taxon>Monoblepharidomycetes</taxon>
        <taxon>Monoblepharidales</taxon>
        <taxon>Gonapodyaceae</taxon>
        <taxon>Gonapodya</taxon>
    </lineage>
</organism>
<sequence length="505" mass="56414">MGDSQLEVDACSPDAAETDDEVFQLRSQLEECRRALGEREEELALAGEYGCALLAENARLAADLVALDAQRHTDHTFPSQEALHERTAPSQIPFPPPPPQLRELHSAQSPTTPTSPLAKPYPPRKAKTFSTPASSFFDDHDPWITSSNENVPRPQPRLKKRTSIPYHTAASTEKECDTFVELEGEHDPDEAPSRPCTCRYHSGSARTRQAERHIAYLESELTRLQEELRDSRKETAKWRREARLSTRERSDLGVEWRVKEEGEGDERNLEEEGEEEGNEGNEMEFVDWTNESIPDQLEGDIKHLELSDSKNRDRDDDDTLRLVTPLEFSDDAATPEFRLLPIGDETSTYTDQTPSLASTNLYDTSDPPGHTLASELELAAKKASKAARAVRLAAMQATWEENHTSTRPQLARSVQQLTTRHGQSDDTVASAPSLYPTRFTPPMQLESPSYASRVLQAEAKQRSRSASLLVILVRLVSAATALSWWGAWRVVGVVAPSLVGRRSGR</sequence>
<keyword evidence="3" id="KW-1185">Reference proteome</keyword>
<reference evidence="2 3" key="1">
    <citation type="journal article" date="2015" name="Genome Biol. Evol.">
        <title>Phylogenomic analyses indicate that early fungi evolved digesting cell walls of algal ancestors of land plants.</title>
        <authorList>
            <person name="Chang Y."/>
            <person name="Wang S."/>
            <person name="Sekimoto S."/>
            <person name="Aerts A.L."/>
            <person name="Choi C."/>
            <person name="Clum A."/>
            <person name="LaButti K.M."/>
            <person name="Lindquist E.A."/>
            <person name="Yee Ngan C."/>
            <person name="Ohm R.A."/>
            <person name="Salamov A.A."/>
            <person name="Grigoriev I.V."/>
            <person name="Spatafora J.W."/>
            <person name="Berbee M.L."/>
        </authorList>
    </citation>
    <scope>NUCLEOTIDE SEQUENCE [LARGE SCALE GENOMIC DNA]</scope>
    <source>
        <strain evidence="2 3">JEL478</strain>
    </source>
</reference>
<evidence type="ECO:0000313" key="3">
    <source>
        <dbReference type="Proteomes" id="UP000070544"/>
    </source>
</evidence>
<evidence type="ECO:0000313" key="2">
    <source>
        <dbReference type="EMBL" id="KXS18320.1"/>
    </source>
</evidence>
<feature type="region of interest" description="Disordered" evidence="1">
    <location>
        <begin position="183"/>
        <end position="209"/>
    </location>
</feature>
<feature type="compositionally biased region" description="Polar residues" evidence="1">
    <location>
        <begin position="106"/>
        <end position="115"/>
    </location>
</feature>
<feature type="region of interest" description="Disordered" evidence="1">
    <location>
        <begin position="75"/>
        <end position="166"/>
    </location>
</feature>
<gene>
    <name evidence="2" type="ORF">M427DRAFT_29673</name>
</gene>
<protein>
    <submittedName>
        <fullName evidence="2">Uncharacterized protein</fullName>
    </submittedName>
</protein>
<proteinExistence type="predicted"/>
<evidence type="ECO:0000256" key="1">
    <source>
        <dbReference type="SAM" id="MobiDB-lite"/>
    </source>
</evidence>